<dbReference type="EMBL" id="VOGW01000082">
    <property type="protein sequence ID" value="TWV46998.1"/>
    <property type="molecule type" value="Genomic_DNA"/>
</dbReference>
<organism evidence="5 6">
    <name type="scientific">Streptomyces misionensis</name>
    <dbReference type="NCBI Taxonomy" id="67331"/>
    <lineage>
        <taxon>Bacteria</taxon>
        <taxon>Bacillati</taxon>
        <taxon>Actinomycetota</taxon>
        <taxon>Actinomycetes</taxon>
        <taxon>Kitasatosporales</taxon>
        <taxon>Streptomycetaceae</taxon>
        <taxon>Streptomyces</taxon>
    </lineage>
</organism>
<dbReference type="GO" id="GO:0005737">
    <property type="term" value="C:cytoplasm"/>
    <property type="evidence" value="ECO:0007669"/>
    <property type="project" value="UniProtKB-ARBA"/>
</dbReference>
<name>A0A5C6JU01_9ACTN</name>
<keyword evidence="6" id="KW-1185">Reference proteome</keyword>
<dbReference type="InterPro" id="IPR008628">
    <property type="entry name" value="GPP34-like"/>
</dbReference>
<dbReference type="GO" id="GO:0070273">
    <property type="term" value="F:phosphatidylinositol-4-phosphate binding"/>
    <property type="evidence" value="ECO:0007669"/>
    <property type="project" value="InterPro"/>
</dbReference>
<protein>
    <submittedName>
        <fullName evidence="5">GPP34 family phosphoprotein</fullName>
    </submittedName>
</protein>
<comment type="subcellular location">
    <subcellularLocation>
        <location evidence="1">Golgi apparatus membrane</location>
        <topology evidence="1">Peripheral membrane protein</topology>
        <orientation evidence="1">Cytoplasmic side</orientation>
    </subcellularLocation>
</comment>
<dbReference type="Gene3D" id="1.10.3630.10">
    <property type="entry name" value="yeast vps74-n-term truncation variant domain like"/>
    <property type="match status" value="1"/>
</dbReference>
<evidence type="ECO:0000256" key="1">
    <source>
        <dbReference type="ARBA" id="ARBA00004255"/>
    </source>
</evidence>
<evidence type="ECO:0000313" key="6">
    <source>
        <dbReference type="Proteomes" id="UP000320481"/>
    </source>
</evidence>
<dbReference type="GO" id="GO:0012505">
    <property type="term" value="C:endomembrane system"/>
    <property type="evidence" value="ECO:0007669"/>
    <property type="project" value="UniProtKB-ARBA"/>
</dbReference>
<evidence type="ECO:0000256" key="3">
    <source>
        <dbReference type="ARBA" id="ARBA00023121"/>
    </source>
</evidence>
<dbReference type="Proteomes" id="UP000320481">
    <property type="component" value="Unassembled WGS sequence"/>
</dbReference>
<evidence type="ECO:0000256" key="2">
    <source>
        <dbReference type="ARBA" id="ARBA00023034"/>
    </source>
</evidence>
<accession>A0A5C6JU01</accession>
<proteinExistence type="predicted"/>
<dbReference type="InterPro" id="IPR038261">
    <property type="entry name" value="GPP34-like_sf"/>
</dbReference>
<comment type="caution">
    <text evidence="5">The sequence shown here is derived from an EMBL/GenBank/DDBJ whole genome shotgun (WGS) entry which is preliminary data.</text>
</comment>
<keyword evidence="4" id="KW-0472">Membrane</keyword>
<sequence length="263" mass="27185">MCAPCEGGLLLMRRGRNGSRGLILKAVDGRNRWRARRVMTRDWGGLVDAGLTVGERIVLLGLDEADGTPREQLRVGCAVAAAPLLDLVRSGRVVARDGGLALTQEPPSDDPLASALAAQMRRAPEAKPQAWLLAVRDEAVTAAYEGLLAKGVVRQEGRKRLGVFGSHRYPPADPSVPAALRAELSAVLLAGAEPATGTAEVITLLHRAGLDALALPDADPARTAARMAEVAATLEPDGAVGDAVSAALAAVTVLLASIPGLTG</sequence>
<keyword evidence="2" id="KW-0333">Golgi apparatus</keyword>
<dbReference type="AlphaFoldDB" id="A0A5C6JU01"/>
<dbReference type="Pfam" id="PF05719">
    <property type="entry name" value="GPP34"/>
    <property type="match status" value="1"/>
</dbReference>
<evidence type="ECO:0000313" key="5">
    <source>
        <dbReference type="EMBL" id="TWV46998.1"/>
    </source>
</evidence>
<gene>
    <name evidence="5" type="ORF">FRZ03_14140</name>
</gene>
<keyword evidence="3" id="KW-0446">Lipid-binding</keyword>
<evidence type="ECO:0000256" key="4">
    <source>
        <dbReference type="ARBA" id="ARBA00023136"/>
    </source>
</evidence>
<reference evidence="5" key="1">
    <citation type="journal article" date="2019" name="Microbiol. Resour. Announc.">
        <title>Draft Genomic Sequences of Streptomyces misionensis and Streptomyces albidoflavus, bacteria applied for phytopathogen biocontrol.</title>
        <authorList>
            <person name="Pylro V."/>
            <person name="Dias A."/>
            <person name="Andreote F."/>
            <person name="Varani A."/>
            <person name="Andreote C."/>
            <person name="Bernardo E."/>
            <person name="Martins T."/>
        </authorList>
    </citation>
    <scope>NUCLEOTIDE SEQUENCE [LARGE SCALE GENOMIC DNA]</scope>
    <source>
        <strain evidence="5">66</strain>
    </source>
</reference>